<protein>
    <submittedName>
        <fullName evidence="3">Helix-turn-helix domain-containing protein</fullName>
    </submittedName>
</protein>
<evidence type="ECO:0000313" key="4">
    <source>
        <dbReference type="Proteomes" id="UP000828924"/>
    </source>
</evidence>
<feature type="domain" description="DUF5753" evidence="2">
    <location>
        <begin position="117"/>
        <end position="295"/>
    </location>
</feature>
<sequence length="300" mass="33672">MTGGVDIENGDEGYGGEGDDRMTAGEADREPDPSDSLRTFGAVTQALREHAGYSRAEFADLVRFSKHTVESVELGRRMPDESYVVRADELLGNTGALRKSSQYVTRGRGDVGLAAWFRRWAQLERVAMSLCTYECRLVPGLLQSEAYARAVFEGTVPVAPDDQLESFMAKRMERQRMLFERPTTPFSFIVEEHVFRRRFGDAGQMREMFDHVLELSAPRNVTLQVVPLEAGLHACLDGPVQLLETPKGQRLAYSEGQQNGRLISDPKEVSLLHQCYDTLRSQALNAKDSRGLLERLRGER</sequence>
<dbReference type="InterPro" id="IPR001387">
    <property type="entry name" value="Cro/C1-type_HTH"/>
</dbReference>
<feature type="compositionally biased region" description="Basic and acidic residues" evidence="1">
    <location>
        <begin position="18"/>
        <end position="32"/>
    </location>
</feature>
<dbReference type="EMBL" id="CP071872">
    <property type="protein sequence ID" value="UNM12498.1"/>
    <property type="molecule type" value="Genomic_DNA"/>
</dbReference>
<evidence type="ECO:0000313" key="3">
    <source>
        <dbReference type="EMBL" id="UNM12498.1"/>
    </source>
</evidence>
<proteinExistence type="predicted"/>
<reference evidence="3 4" key="1">
    <citation type="submission" date="2021-03" db="EMBL/GenBank/DDBJ databases">
        <title>Complete genome of Streptomyces formicae strain 1H-GS9 (DSM 100524).</title>
        <authorList>
            <person name="Atanasov K.E."/>
            <person name="Altabella T."/>
            <person name="Ferrer A."/>
        </authorList>
    </citation>
    <scope>NUCLEOTIDE SEQUENCE [LARGE SCALE GENOMIC DNA]</scope>
    <source>
        <strain evidence="3 4">1H-GS9</strain>
    </source>
</reference>
<dbReference type="RefSeq" id="WP_422641049.1">
    <property type="nucleotide sequence ID" value="NZ_CP071872.1"/>
</dbReference>
<keyword evidence="4" id="KW-1185">Reference proteome</keyword>
<dbReference type="Pfam" id="PF19054">
    <property type="entry name" value="DUF5753"/>
    <property type="match status" value="1"/>
</dbReference>
<gene>
    <name evidence="3" type="ORF">J4032_13990</name>
</gene>
<dbReference type="SUPFAM" id="SSF47413">
    <property type="entry name" value="lambda repressor-like DNA-binding domains"/>
    <property type="match status" value="1"/>
</dbReference>
<dbReference type="InterPro" id="IPR010982">
    <property type="entry name" value="Lambda_DNA-bd_dom_sf"/>
</dbReference>
<dbReference type="InterPro" id="IPR043917">
    <property type="entry name" value="DUF5753"/>
</dbReference>
<organism evidence="3 4">
    <name type="scientific">Streptomyces formicae</name>
    <dbReference type="NCBI Taxonomy" id="1616117"/>
    <lineage>
        <taxon>Bacteria</taxon>
        <taxon>Bacillati</taxon>
        <taxon>Actinomycetota</taxon>
        <taxon>Actinomycetes</taxon>
        <taxon>Kitasatosporales</taxon>
        <taxon>Streptomycetaceae</taxon>
        <taxon>Streptomyces</taxon>
    </lineage>
</organism>
<dbReference type="Proteomes" id="UP000828924">
    <property type="component" value="Chromosome"/>
</dbReference>
<name>A0ABY3WIT9_9ACTN</name>
<evidence type="ECO:0000256" key="1">
    <source>
        <dbReference type="SAM" id="MobiDB-lite"/>
    </source>
</evidence>
<accession>A0ABY3WIT9</accession>
<dbReference type="CDD" id="cd00093">
    <property type="entry name" value="HTH_XRE"/>
    <property type="match status" value="1"/>
</dbReference>
<evidence type="ECO:0000259" key="2">
    <source>
        <dbReference type="Pfam" id="PF19054"/>
    </source>
</evidence>
<dbReference type="Gene3D" id="1.10.260.40">
    <property type="entry name" value="lambda repressor-like DNA-binding domains"/>
    <property type="match status" value="1"/>
</dbReference>
<feature type="region of interest" description="Disordered" evidence="1">
    <location>
        <begin position="1"/>
        <end position="36"/>
    </location>
</feature>
<dbReference type="Pfam" id="PF13560">
    <property type="entry name" value="HTH_31"/>
    <property type="match status" value="1"/>
</dbReference>